<keyword evidence="3" id="KW-1185">Reference proteome</keyword>
<gene>
    <name evidence="2" type="ORF">E3O21_17535</name>
</gene>
<evidence type="ECO:0000256" key="1">
    <source>
        <dbReference type="SAM" id="Phobius"/>
    </source>
</evidence>
<comment type="caution">
    <text evidence="2">The sequence shown here is derived from an EMBL/GenBank/DDBJ whole genome shotgun (WGS) entry which is preliminary data.</text>
</comment>
<dbReference type="Proteomes" id="UP000298252">
    <property type="component" value="Unassembled WGS sequence"/>
</dbReference>
<keyword evidence="1" id="KW-0472">Membrane</keyword>
<proteinExistence type="predicted"/>
<keyword evidence="1" id="KW-1133">Transmembrane helix</keyword>
<accession>A0ABY2HXP6</accession>
<keyword evidence="1" id="KW-0812">Transmembrane</keyword>
<organism evidence="2 3">
    <name type="scientific">Cryobacterium flavum</name>
    <dbReference type="NCBI Taxonomy" id="1424659"/>
    <lineage>
        <taxon>Bacteria</taxon>
        <taxon>Bacillati</taxon>
        <taxon>Actinomycetota</taxon>
        <taxon>Actinomycetes</taxon>
        <taxon>Micrococcales</taxon>
        <taxon>Microbacteriaceae</taxon>
        <taxon>Cryobacterium</taxon>
    </lineage>
</organism>
<name>A0ABY2HXP6_9MICO</name>
<protein>
    <submittedName>
        <fullName evidence="2">Uncharacterized protein</fullName>
    </submittedName>
</protein>
<sequence length="60" mass="6683">MVEMEFSALFWWIFWVVVQVLVVVGIVVALGLFIRWGRRKSAILESSNPPEGHGPAATGK</sequence>
<evidence type="ECO:0000313" key="2">
    <source>
        <dbReference type="EMBL" id="TFB72904.1"/>
    </source>
</evidence>
<reference evidence="2 3" key="1">
    <citation type="submission" date="2019-03" db="EMBL/GenBank/DDBJ databases">
        <title>Genomics of glacier-inhabiting Cryobacterium strains.</title>
        <authorList>
            <person name="Liu Q."/>
            <person name="Xin Y.-H."/>
        </authorList>
    </citation>
    <scope>NUCLEOTIDE SEQUENCE [LARGE SCALE GENOMIC DNA]</scope>
    <source>
        <strain evidence="2 3">Hh8</strain>
    </source>
</reference>
<feature type="transmembrane region" description="Helical" evidence="1">
    <location>
        <begin position="12"/>
        <end position="34"/>
    </location>
</feature>
<dbReference type="EMBL" id="SOFD01000041">
    <property type="protein sequence ID" value="TFB72904.1"/>
    <property type="molecule type" value="Genomic_DNA"/>
</dbReference>
<evidence type="ECO:0000313" key="3">
    <source>
        <dbReference type="Proteomes" id="UP000298252"/>
    </source>
</evidence>